<organism evidence="2 3">
    <name type="scientific">Fibrisoma montanum</name>
    <dbReference type="NCBI Taxonomy" id="2305895"/>
    <lineage>
        <taxon>Bacteria</taxon>
        <taxon>Pseudomonadati</taxon>
        <taxon>Bacteroidota</taxon>
        <taxon>Cytophagia</taxon>
        <taxon>Cytophagales</taxon>
        <taxon>Spirosomataceae</taxon>
        <taxon>Fibrisoma</taxon>
    </lineage>
</organism>
<feature type="domain" description="Carboxymuconolactone decarboxylase-like" evidence="1">
    <location>
        <begin position="13"/>
        <end position="94"/>
    </location>
</feature>
<dbReference type="Gene3D" id="1.20.1290.10">
    <property type="entry name" value="AhpD-like"/>
    <property type="match status" value="1"/>
</dbReference>
<keyword evidence="3" id="KW-1185">Reference proteome</keyword>
<dbReference type="RefSeq" id="WP_119666003.1">
    <property type="nucleotide sequence ID" value="NZ_QXED01000001.1"/>
</dbReference>
<dbReference type="Proteomes" id="UP000283523">
    <property type="component" value="Unassembled WGS sequence"/>
</dbReference>
<dbReference type="Pfam" id="PF02627">
    <property type="entry name" value="CMD"/>
    <property type="match status" value="1"/>
</dbReference>
<dbReference type="PANTHER" id="PTHR34846:SF10">
    <property type="entry name" value="CYTOPLASMIC PROTEIN"/>
    <property type="match status" value="1"/>
</dbReference>
<dbReference type="InterPro" id="IPR004675">
    <property type="entry name" value="AhpD_core"/>
</dbReference>
<dbReference type="PANTHER" id="PTHR34846">
    <property type="entry name" value="4-CARBOXYMUCONOLACTONE DECARBOXYLASE FAMILY PROTEIN (AFU_ORTHOLOGUE AFUA_6G11590)"/>
    <property type="match status" value="1"/>
</dbReference>
<evidence type="ECO:0000313" key="2">
    <source>
        <dbReference type="EMBL" id="RIV27152.1"/>
    </source>
</evidence>
<protein>
    <submittedName>
        <fullName evidence="2">Carboxymuconolactone decarboxylase family protein</fullName>
    </submittedName>
</protein>
<dbReference type="OrthoDB" id="9801997at2"/>
<evidence type="ECO:0000313" key="3">
    <source>
        <dbReference type="Proteomes" id="UP000283523"/>
    </source>
</evidence>
<comment type="caution">
    <text evidence="2">The sequence shown here is derived from an EMBL/GenBank/DDBJ whole genome shotgun (WGS) entry which is preliminary data.</text>
</comment>
<dbReference type="AlphaFoldDB" id="A0A418MI99"/>
<evidence type="ECO:0000259" key="1">
    <source>
        <dbReference type="Pfam" id="PF02627"/>
    </source>
</evidence>
<dbReference type="SUPFAM" id="SSF69118">
    <property type="entry name" value="AhpD-like"/>
    <property type="match status" value="1"/>
</dbReference>
<dbReference type="GO" id="GO:0051920">
    <property type="term" value="F:peroxiredoxin activity"/>
    <property type="evidence" value="ECO:0007669"/>
    <property type="project" value="InterPro"/>
</dbReference>
<dbReference type="InterPro" id="IPR029032">
    <property type="entry name" value="AhpD-like"/>
</dbReference>
<accession>A0A418MI99</accession>
<dbReference type="EMBL" id="QXED01000001">
    <property type="protein sequence ID" value="RIV27152.1"/>
    <property type="molecule type" value="Genomic_DNA"/>
</dbReference>
<reference evidence="2 3" key="1">
    <citation type="submission" date="2018-08" db="EMBL/GenBank/DDBJ databases">
        <title>Fibrisoma montanum sp. nov., isolated from Danxia mountain soil.</title>
        <authorList>
            <person name="Huang Y."/>
        </authorList>
    </citation>
    <scope>NUCLEOTIDE SEQUENCE [LARGE SCALE GENOMIC DNA]</scope>
    <source>
        <strain evidence="2 3">HYT19</strain>
    </source>
</reference>
<dbReference type="NCBIfam" id="TIGR00778">
    <property type="entry name" value="ahpD_dom"/>
    <property type="match status" value="1"/>
</dbReference>
<sequence>MKPRIENPQQVEPKAYQAMYGLESYVRQSDIDPVHRELIKIRASQLNKCAFCIQMHTKEARQNGESEERIYALNAWQESPYFSPEERAILALTEQVTFISEQQVTDEVYDEAVRLLGEKKVIQVIMAIATINSWNRIAISARAVPQ</sequence>
<name>A0A418MI99_9BACT</name>
<dbReference type="InterPro" id="IPR003779">
    <property type="entry name" value="CMD-like"/>
</dbReference>
<proteinExistence type="predicted"/>
<gene>
    <name evidence="2" type="ORF">DYU11_02220</name>
</gene>